<feature type="domain" description="Pyrroline-5-carboxylate reductase dimerisation" evidence="8">
    <location>
        <begin position="163"/>
        <end position="267"/>
    </location>
</feature>
<protein>
    <recommendedName>
        <fullName evidence="4 5">Pyrroline-5-carboxylate reductase</fullName>
        <shortName evidence="4">P5C reductase</shortName>
        <shortName evidence="4">P5CR</shortName>
        <ecNumber evidence="4 5">1.5.1.2</ecNumber>
    </recommendedName>
    <alternativeName>
        <fullName evidence="4">PCA reductase</fullName>
    </alternativeName>
</protein>
<feature type="binding site" evidence="6">
    <location>
        <position position="57"/>
    </location>
    <ligand>
        <name>NADPH</name>
        <dbReference type="ChEBI" id="CHEBI:57783"/>
    </ligand>
</feature>
<evidence type="ECO:0000256" key="1">
    <source>
        <dbReference type="ARBA" id="ARBA00005525"/>
    </source>
</evidence>
<dbReference type="EC" id="1.5.1.2" evidence="4 5"/>
<dbReference type="FunFam" id="1.10.3730.10:FF:000001">
    <property type="entry name" value="Pyrroline-5-carboxylate reductase"/>
    <property type="match status" value="1"/>
</dbReference>
<dbReference type="Gene3D" id="3.40.50.720">
    <property type="entry name" value="NAD(P)-binding Rossmann-like Domain"/>
    <property type="match status" value="1"/>
</dbReference>
<comment type="catalytic activity">
    <reaction evidence="4">
        <text>L-proline + NAD(+) = (S)-1-pyrroline-5-carboxylate + NADH + 2 H(+)</text>
        <dbReference type="Rhea" id="RHEA:14105"/>
        <dbReference type="ChEBI" id="CHEBI:15378"/>
        <dbReference type="ChEBI" id="CHEBI:17388"/>
        <dbReference type="ChEBI" id="CHEBI:57540"/>
        <dbReference type="ChEBI" id="CHEBI:57945"/>
        <dbReference type="ChEBI" id="CHEBI:60039"/>
        <dbReference type="EC" id="1.5.1.2"/>
    </reaction>
</comment>
<name>A0A1S8DIH0_9GAMM</name>
<feature type="binding site" evidence="6">
    <location>
        <begin position="70"/>
        <end position="73"/>
    </location>
    <ligand>
        <name>NADP(+)</name>
        <dbReference type="ChEBI" id="CHEBI:58349"/>
    </ligand>
</feature>
<dbReference type="Pfam" id="PF03807">
    <property type="entry name" value="F420_oxidored"/>
    <property type="match status" value="1"/>
</dbReference>
<organism evidence="9 10">
    <name type="scientific">Halopseudomonas pachastrellae</name>
    <dbReference type="NCBI Taxonomy" id="254161"/>
    <lineage>
        <taxon>Bacteria</taxon>
        <taxon>Pseudomonadati</taxon>
        <taxon>Pseudomonadota</taxon>
        <taxon>Gammaproteobacteria</taxon>
        <taxon>Pseudomonadales</taxon>
        <taxon>Pseudomonadaceae</taxon>
        <taxon>Halopseudomonas</taxon>
    </lineage>
</organism>
<dbReference type="InterPro" id="IPR029036">
    <property type="entry name" value="P5CR_dimer"/>
</dbReference>
<evidence type="ECO:0000256" key="3">
    <source>
        <dbReference type="ARBA" id="ARBA00023002"/>
    </source>
</evidence>
<dbReference type="UniPathway" id="UPA00098">
    <property type="reaction ID" value="UER00361"/>
</dbReference>
<evidence type="ECO:0000256" key="6">
    <source>
        <dbReference type="PIRSR" id="PIRSR000193-1"/>
    </source>
</evidence>
<gene>
    <name evidence="4" type="primary">proC</name>
    <name evidence="9" type="ORF">BXT89_04345</name>
</gene>
<dbReference type="EMBL" id="MUBC01000006">
    <property type="protein sequence ID" value="ONM45183.1"/>
    <property type="molecule type" value="Genomic_DNA"/>
</dbReference>
<accession>A0A1S8DIH0</accession>
<dbReference type="SUPFAM" id="SSF51735">
    <property type="entry name" value="NAD(P)-binding Rossmann-fold domains"/>
    <property type="match status" value="1"/>
</dbReference>
<keyword evidence="4" id="KW-0028">Amino-acid biosynthesis</keyword>
<dbReference type="InterPro" id="IPR008927">
    <property type="entry name" value="6-PGluconate_DH-like_C_sf"/>
</dbReference>
<dbReference type="InterPro" id="IPR028939">
    <property type="entry name" value="P5C_Rdtase_cat_N"/>
</dbReference>
<dbReference type="Gene3D" id="1.10.3730.10">
    <property type="entry name" value="ProC C-terminal domain-like"/>
    <property type="match status" value="1"/>
</dbReference>
<dbReference type="RefSeq" id="WP_083725056.1">
    <property type="nucleotide sequence ID" value="NZ_FOUD01000014.1"/>
</dbReference>
<proteinExistence type="inferred from homology"/>
<dbReference type="Proteomes" id="UP000242847">
    <property type="component" value="Unassembled WGS sequence"/>
</dbReference>
<comment type="similarity">
    <text evidence="1 4">Belongs to the pyrroline-5-carboxylate reductase family.</text>
</comment>
<comment type="subcellular location">
    <subcellularLocation>
        <location evidence="4">Cytoplasm</location>
    </subcellularLocation>
</comment>
<evidence type="ECO:0000256" key="2">
    <source>
        <dbReference type="ARBA" id="ARBA00022857"/>
    </source>
</evidence>
<comment type="function">
    <text evidence="4">Catalyzes the reduction of 1-pyrroline-5-carboxylate (PCA) to L-proline.</text>
</comment>
<keyword evidence="4" id="KW-0963">Cytoplasm</keyword>
<comment type="pathway">
    <text evidence="4">Amino-acid biosynthesis; L-proline biosynthesis; L-proline from L-glutamate 5-semialdehyde: step 1/1.</text>
</comment>
<dbReference type="PIRSF" id="PIRSF000193">
    <property type="entry name" value="Pyrrol-5-carb_rd"/>
    <property type="match status" value="1"/>
</dbReference>
<evidence type="ECO:0000256" key="5">
    <source>
        <dbReference type="NCBIfam" id="TIGR00112"/>
    </source>
</evidence>
<sequence length="272" mass="28850">MTAPVIGFIGAGNMATSLIGGMLQKNVKPANLIASDSKPEQCAALERQFQIRTSTDNAVLAAECDVLLLAVKPQVMQDVCRALPRERKPGQLIISIAAGISCVSLENWLGAGTAIVRCMPNTPSLRGQGVSGLYATPAVSEAQREQAESILNAVGISVWLDEEKLIDAVTAVSGSGPAYFFYLIEAMIDAGEKLGLPRDTAERLALFTGLGAADMAVHSDVDVAELRRRVCSPNGTTERAIETFRSQGLPKMVDDAMQACADRAAEMSRELA</sequence>
<dbReference type="PANTHER" id="PTHR11645">
    <property type="entry name" value="PYRROLINE-5-CARBOXYLATE REDUCTASE"/>
    <property type="match status" value="1"/>
</dbReference>
<keyword evidence="10" id="KW-1185">Reference proteome</keyword>
<evidence type="ECO:0000313" key="10">
    <source>
        <dbReference type="Proteomes" id="UP000242847"/>
    </source>
</evidence>
<dbReference type="OrthoDB" id="9805754at2"/>
<dbReference type="InterPro" id="IPR000304">
    <property type="entry name" value="Pyrroline-COOH_reductase"/>
</dbReference>
<evidence type="ECO:0000259" key="7">
    <source>
        <dbReference type="Pfam" id="PF03807"/>
    </source>
</evidence>
<evidence type="ECO:0000259" key="8">
    <source>
        <dbReference type="Pfam" id="PF14748"/>
    </source>
</evidence>
<evidence type="ECO:0000313" key="9">
    <source>
        <dbReference type="EMBL" id="ONM45183.1"/>
    </source>
</evidence>
<dbReference type="NCBIfam" id="TIGR00112">
    <property type="entry name" value="proC"/>
    <property type="match status" value="1"/>
</dbReference>
<dbReference type="STRING" id="254161.SAMN05216256_11411"/>
<keyword evidence="2 4" id="KW-0521">NADP</keyword>
<dbReference type="HAMAP" id="MF_01925">
    <property type="entry name" value="P5C_reductase"/>
    <property type="match status" value="1"/>
</dbReference>
<dbReference type="InterPro" id="IPR036291">
    <property type="entry name" value="NAD(P)-bd_dom_sf"/>
</dbReference>
<keyword evidence="4" id="KW-0641">Proline biosynthesis</keyword>
<dbReference type="GO" id="GO:0055129">
    <property type="term" value="P:L-proline biosynthetic process"/>
    <property type="evidence" value="ECO:0007669"/>
    <property type="project" value="UniProtKB-UniRule"/>
</dbReference>
<dbReference type="GO" id="GO:0004735">
    <property type="term" value="F:pyrroline-5-carboxylate reductase activity"/>
    <property type="evidence" value="ECO:0007669"/>
    <property type="project" value="UniProtKB-UniRule"/>
</dbReference>
<dbReference type="AlphaFoldDB" id="A0A1S8DIH0"/>
<feature type="domain" description="Pyrroline-5-carboxylate reductase catalytic N-terminal" evidence="7">
    <location>
        <begin position="6"/>
        <end position="99"/>
    </location>
</feature>
<evidence type="ECO:0000256" key="4">
    <source>
        <dbReference type="HAMAP-Rule" id="MF_01925"/>
    </source>
</evidence>
<comment type="catalytic activity">
    <reaction evidence="4">
        <text>L-proline + NADP(+) = (S)-1-pyrroline-5-carboxylate + NADPH + 2 H(+)</text>
        <dbReference type="Rhea" id="RHEA:14109"/>
        <dbReference type="ChEBI" id="CHEBI:15378"/>
        <dbReference type="ChEBI" id="CHEBI:17388"/>
        <dbReference type="ChEBI" id="CHEBI:57783"/>
        <dbReference type="ChEBI" id="CHEBI:58349"/>
        <dbReference type="ChEBI" id="CHEBI:60039"/>
        <dbReference type="EC" id="1.5.1.2"/>
    </reaction>
</comment>
<feature type="binding site" evidence="6">
    <location>
        <begin position="9"/>
        <end position="14"/>
    </location>
    <ligand>
        <name>NADP(+)</name>
        <dbReference type="ChEBI" id="CHEBI:58349"/>
    </ligand>
</feature>
<dbReference type="SUPFAM" id="SSF48179">
    <property type="entry name" value="6-phosphogluconate dehydrogenase C-terminal domain-like"/>
    <property type="match status" value="1"/>
</dbReference>
<dbReference type="GO" id="GO:0005737">
    <property type="term" value="C:cytoplasm"/>
    <property type="evidence" value="ECO:0007669"/>
    <property type="project" value="UniProtKB-SubCell"/>
</dbReference>
<dbReference type="Pfam" id="PF14748">
    <property type="entry name" value="P5CR_dimer"/>
    <property type="match status" value="1"/>
</dbReference>
<keyword evidence="3 4" id="KW-0560">Oxidoreductase</keyword>
<dbReference type="PANTHER" id="PTHR11645:SF0">
    <property type="entry name" value="PYRROLINE-5-CARBOXYLATE REDUCTASE 3"/>
    <property type="match status" value="1"/>
</dbReference>
<reference evidence="9 10" key="1">
    <citation type="submission" date="2017-01" db="EMBL/GenBank/DDBJ databases">
        <title>Draft genome sequence of Pseudomonas pachastrellae type strain CCUG 46540T from a deep sea.</title>
        <authorList>
            <person name="Gomila M."/>
            <person name="Mulet M."/>
            <person name="Lalucat J."/>
            <person name="Garcia-Valdes E."/>
        </authorList>
    </citation>
    <scope>NUCLEOTIDE SEQUENCE [LARGE SCALE GENOMIC DNA]</scope>
    <source>
        <strain evidence="9 10">CCUG 46540</strain>
    </source>
</reference>
<comment type="caution">
    <text evidence="9">The sequence shown here is derived from an EMBL/GenBank/DDBJ whole genome shotgun (WGS) entry which is preliminary data.</text>
</comment>